<dbReference type="CDD" id="cd03225">
    <property type="entry name" value="ABC_cobalt_CbiO_domain1"/>
    <property type="match status" value="1"/>
</dbReference>
<evidence type="ECO:0000259" key="8">
    <source>
        <dbReference type="PROSITE" id="PS50893"/>
    </source>
</evidence>
<keyword evidence="3" id="KW-1003">Cell membrane</keyword>
<reference evidence="9 11" key="2">
    <citation type="submission" date="2020-08" db="EMBL/GenBank/DDBJ databases">
        <title>Genomic Encyclopedia of Type Strains, Phase IV (KMG-IV): sequencing the most valuable type-strain genomes for metagenomic binning, comparative biology and taxonomic classification.</title>
        <authorList>
            <person name="Goeker M."/>
        </authorList>
    </citation>
    <scope>NUCLEOTIDE SEQUENCE [LARGE SCALE GENOMIC DNA]</scope>
    <source>
        <strain evidence="9 11">DSM 103679</strain>
    </source>
</reference>
<dbReference type="KEGG" id="trc:DYE49_12155"/>
<accession>A0A840SB09</accession>
<dbReference type="InterPro" id="IPR015856">
    <property type="entry name" value="ABC_transpr_CbiO/EcfA_su"/>
</dbReference>
<gene>
    <name evidence="10" type="ORF">DYE49_12155</name>
    <name evidence="9" type="ORF">HNP77_001296</name>
</gene>
<dbReference type="RefSeq" id="WP_184652367.1">
    <property type="nucleotide sequence ID" value="NZ_JACHFR010000002.1"/>
</dbReference>
<keyword evidence="2" id="KW-0813">Transport</keyword>
<dbReference type="GO" id="GO:0042626">
    <property type="term" value="F:ATPase-coupled transmembrane transporter activity"/>
    <property type="evidence" value="ECO:0007669"/>
    <property type="project" value="TreeGrafter"/>
</dbReference>
<dbReference type="PROSITE" id="PS50893">
    <property type="entry name" value="ABC_TRANSPORTER_2"/>
    <property type="match status" value="1"/>
</dbReference>
<dbReference type="InterPro" id="IPR017871">
    <property type="entry name" value="ABC_transporter-like_CS"/>
</dbReference>
<dbReference type="InterPro" id="IPR003439">
    <property type="entry name" value="ABC_transporter-like_ATP-bd"/>
</dbReference>
<dbReference type="EC" id="3.6.3.-" evidence="9"/>
<reference evidence="10 12" key="1">
    <citation type="submission" date="2018-08" db="EMBL/GenBank/DDBJ databases">
        <title>The first complete genome of Treponema rectale (CHPAT), a commensal spirochete of the bovine rectum.</title>
        <authorList>
            <person name="Staton G.J."/>
            <person name="Clegg S.R."/>
            <person name="Carter S.D."/>
            <person name="Radford A.D."/>
            <person name="Darby A."/>
            <person name="Hall N."/>
            <person name="Birtles R.J."/>
            <person name="Evans N.J."/>
        </authorList>
    </citation>
    <scope>NUCLEOTIDE SEQUENCE [LARGE SCALE GENOMIC DNA]</scope>
    <source>
        <strain evidence="10 12">CHPA</strain>
    </source>
</reference>
<evidence type="ECO:0000313" key="10">
    <source>
        <dbReference type="EMBL" id="QOS41286.1"/>
    </source>
</evidence>
<protein>
    <submittedName>
        <fullName evidence="10">ABC transporter ATP-binding protein</fullName>
    </submittedName>
    <submittedName>
        <fullName evidence="9">Biotin transport system ATP-binding protein</fullName>
        <ecNumber evidence="9">3.6.3.-</ecNumber>
    </submittedName>
</protein>
<evidence type="ECO:0000256" key="4">
    <source>
        <dbReference type="ARBA" id="ARBA00022741"/>
    </source>
</evidence>
<evidence type="ECO:0000256" key="6">
    <source>
        <dbReference type="ARBA" id="ARBA00022967"/>
    </source>
</evidence>
<keyword evidence="5 9" id="KW-0067">ATP-binding</keyword>
<dbReference type="PROSITE" id="PS00211">
    <property type="entry name" value="ABC_TRANSPORTER_1"/>
    <property type="match status" value="1"/>
</dbReference>
<dbReference type="InterPro" id="IPR050095">
    <property type="entry name" value="ECF_ABC_transporter_ATP-bd"/>
</dbReference>
<dbReference type="GO" id="GO:0005524">
    <property type="term" value="F:ATP binding"/>
    <property type="evidence" value="ECO:0007669"/>
    <property type="project" value="UniProtKB-KW"/>
</dbReference>
<evidence type="ECO:0000313" key="9">
    <source>
        <dbReference type="EMBL" id="MBB5218927.1"/>
    </source>
</evidence>
<dbReference type="Pfam" id="PF00005">
    <property type="entry name" value="ABC_tran"/>
    <property type="match status" value="1"/>
</dbReference>
<proteinExistence type="predicted"/>
<dbReference type="Proteomes" id="UP000578697">
    <property type="component" value="Unassembled WGS sequence"/>
</dbReference>
<evidence type="ECO:0000256" key="5">
    <source>
        <dbReference type="ARBA" id="ARBA00022840"/>
    </source>
</evidence>
<dbReference type="SUPFAM" id="SSF52540">
    <property type="entry name" value="P-loop containing nucleoside triphosphate hydrolases"/>
    <property type="match status" value="1"/>
</dbReference>
<comment type="subcellular location">
    <subcellularLocation>
        <location evidence="1">Cell membrane</location>
        <topology evidence="1">Peripheral membrane protein</topology>
    </subcellularLocation>
</comment>
<keyword evidence="6" id="KW-1278">Translocase</keyword>
<name>A0A840SB09_9SPIR</name>
<sequence length="249" mass="27495">MKALSIKNISKTFETINGPRQVLKDVSFELDEGQCLVIGGENGSGKSIMMSIIAGLENADSGSVEIFEESINKKNTVKKVGLVFQEAETQILGETPAEDIAFGPKNLGWKKPEVNQAVSTALEKTGLTEKKDFTARFLSGGEKRRLAVACMLAMNLPVIILDEPYANLDYGGVKQVNALIKDLKSQGKTVIILSHEIEKCLALADRFIVLFRGVKVFDDIPSKILTTDVEQWNIRNPFNSYTKVEDLIW</sequence>
<organism evidence="9 11">
    <name type="scientific">Treponema rectale</name>
    <dbReference type="NCBI Taxonomy" id="744512"/>
    <lineage>
        <taxon>Bacteria</taxon>
        <taxon>Pseudomonadati</taxon>
        <taxon>Spirochaetota</taxon>
        <taxon>Spirochaetia</taxon>
        <taxon>Spirochaetales</taxon>
        <taxon>Treponemataceae</taxon>
        <taxon>Treponema</taxon>
    </lineage>
</organism>
<evidence type="ECO:0000313" key="12">
    <source>
        <dbReference type="Proteomes" id="UP000593591"/>
    </source>
</evidence>
<dbReference type="Gene3D" id="3.40.50.300">
    <property type="entry name" value="P-loop containing nucleotide triphosphate hydrolases"/>
    <property type="match status" value="1"/>
</dbReference>
<keyword evidence="11" id="KW-1185">Reference proteome</keyword>
<feature type="domain" description="ABC transporter" evidence="8">
    <location>
        <begin position="4"/>
        <end position="237"/>
    </location>
</feature>
<evidence type="ECO:0000256" key="7">
    <source>
        <dbReference type="ARBA" id="ARBA00023136"/>
    </source>
</evidence>
<keyword evidence="4" id="KW-0547">Nucleotide-binding</keyword>
<dbReference type="GO" id="GO:0016887">
    <property type="term" value="F:ATP hydrolysis activity"/>
    <property type="evidence" value="ECO:0007669"/>
    <property type="project" value="InterPro"/>
</dbReference>
<keyword evidence="7" id="KW-0472">Membrane</keyword>
<evidence type="ECO:0000313" key="11">
    <source>
        <dbReference type="Proteomes" id="UP000578697"/>
    </source>
</evidence>
<dbReference type="EMBL" id="CP031517">
    <property type="protein sequence ID" value="QOS41286.1"/>
    <property type="molecule type" value="Genomic_DNA"/>
</dbReference>
<dbReference type="GO" id="GO:0043190">
    <property type="term" value="C:ATP-binding cassette (ABC) transporter complex"/>
    <property type="evidence" value="ECO:0007669"/>
    <property type="project" value="TreeGrafter"/>
</dbReference>
<dbReference type="EMBL" id="JACHFR010000002">
    <property type="protein sequence ID" value="MBB5218927.1"/>
    <property type="molecule type" value="Genomic_DNA"/>
</dbReference>
<evidence type="ECO:0000256" key="2">
    <source>
        <dbReference type="ARBA" id="ARBA00022448"/>
    </source>
</evidence>
<dbReference type="InterPro" id="IPR027417">
    <property type="entry name" value="P-loop_NTPase"/>
</dbReference>
<dbReference type="PANTHER" id="PTHR43553:SF27">
    <property type="entry name" value="ENERGY-COUPLING FACTOR TRANSPORTER ATP-BINDING PROTEIN ECFA2"/>
    <property type="match status" value="1"/>
</dbReference>
<dbReference type="InterPro" id="IPR003593">
    <property type="entry name" value="AAA+_ATPase"/>
</dbReference>
<keyword evidence="9" id="KW-0378">Hydrolase</keyword>
<evidence type="ECO:0000256" key="3">
    <source>
        <dbReference type="ARBA" id="ARBA00022475"/>
    </source>
</evidence>
<dbReference type="PANTHER" id="PTHR43553">
    <property type="entry name" value="HEAVY METAL TRANSPORTER"/>
    <property type="match status" value="1"/>
</dbReference>
<dbReference type="AlphaFoldDB" id="A0A840SB09"/>
<dbReference type="Proteomes" id="UP000593591">
    <property type="component" value="Chromosome"/>
</dbReference>
<evidence type="ECO:0000256" key="1">
    <source>
        <dbReference type="ARBA" id="ARBA00004202"/>
    </source>
</evidence>
<dbReference type="SMART" id="SM00382">
    <property type="entry name" value="AAA"/>
    <property type="match status" value="1"/>
</dbReference>